<proteinExistence type="predicted"/>
<feature type="region of interest" description="Disordered" evidence="1">
    <location>
        <begin position="1"/>
        <end position="24"/>
    </location>
</feature>
<evidence type="ECO:0000313" key="3">
    <source>
        <dbReference type="EMBL" id="KRG64583.1"/>
    </source>
</evidence>
<gene>
    <name evidence="3" type="ORF">ABB26_07300</name>
</gene>
<accession>A0A0R0CEY2</accession>
<dbReference type="InterPro" id="IPR002048">
    <property type="entry name" value="EF_hand_dom"/>
</dbReference>
<organism evidence="3 4">
    <name type="scientific">Stenotrophomonas humi</name>
    <dbReference type="NCBI Taxonomy" id="405444"/>
    <lineage>
        <taxon>Bacteria</taxon>
        <taxon>Pseudomonadati</taxon>
        <taxon>Pseudomonadota</taxon>
        <taxon>Gammaproteobacteria</taxon>
        <taxon>Lysobacterales</taxon>
        <taxon>Lysobacteraceae</taxon>
        <taxon>Stenotrophomonas</taxon>
    </lineage>
</organism>
<name>A0A0R0CEY2_9GAMM</name>
<comment type="caution">
    <text evidence="3">The sequence shown here is derived from an EMBL/GenBank/DDBJ whole genome shotgun (WGS) entry which is preliminary data.</text>
</comment>
<dbReference type="Pfam" id="PF13202">
    <property type="entry name" value="EF-hand_5"/>
    <property type="match status" value="1"/>
</dbReference>
<dbReference type="PATRIC" id="fig|405444.3.peg.470"/>
<dbReference type="GO" id="GO:0005509">
    <property type="term" value="F:calcium ion binding"/>
    <property type="evidence" value="ECO:0007669"/>
    <property type="project" value="InterPro"/>
</dbReference>
<protein>
    <recommendedName>
        <fullName evidence="2">EF-hand domain-containing protein</fullName>
    </recommendedName>
</protein>
<dbReference type="Proteomes" id="UP000050864">
    <property type="component" value="Unassembled WGS sequence"/>
</dbReference>
<evidence type="ECO:0000256" key="1">
    <source>
        <dbReference type="SAM" id="MobiDB-lite"/>
    </source>
</evidence>
<sequence>MLPLSIAAQNVQPPTPAVSSPLLDTPASVREQPLATGKVTHSVQIQTPPGQAQVTVRSVQADNVVGNYRIDFAAMDVNGDGFISREEAQANPALAAEFNALDSTRRGKLSREQLAGWLKP</sequence>
<evidence type="ECO:0000259" key="2">
    <source>
        <dbReference type="Pfam" id="PF13202"/>
    </source>
</evidence>
<feature type="domain" description="EF-hand" evidence="2">
    <location>
        <begin position="71"/>
        <end position="87"/>
    </location>
</feature>
<dbReference type="STRING" id="405444.ABB26_07300"/>
<dbReference type="EMBL" id="LDJI01000013">
    <property type="protein sequence ID" value="KRG64583.1"/>
    <property type="molecule type" value="Genomic_DNA"/>
</dbReference>
<evidence type="ECO:0000313" key="4">
    <source>
        <dbReference type="Proteomes" id="UP000050864"/>
    </source>
</evidence>
<dbReference type="InterPro" id="IPR011992">
    <property type="entry name" value="EF-hand-dom_pair"/>
</dbReference>
<dbReference type="Gene3D" id="1.10.238.10">
    <property type="entry name" value="EF-hand"/>
    <property type="match status" value="1"/>
</dbReference>
<reference evidence="3 4" key="1">
    <citation type="submission" date="2015-05" db="EMBL/GenBank/DDBJ databases">
        <title>Genome sequencing and analysis of members of genus Stenotrophomonas.</title>
        <authorList>
            <person name="Patil P.P."/>
            <person name="Midha S."/>
            <person name="Patil P.B."/>
        </authorList>
    </citation>
    <scope>NUCLEOTIDE SEQUENCE [LARGE SCALE GENOMIC DNA]</scope>
    <source>
        <strain evidence="3 4">DSM 18929</strain>
    </source>
</reference>
<keyword evidence="4" id="KW-1185">Reference proteome</keyword>
<dbReference type="AlphaFoldDB" id="A0A0R0CEY2"/>
<dbReference type="SUPFAM" id="SSF47473">
    <property type="entry name" value="EF-hand"/>
    <property type="match status" value="1"/>
</dbReference>